<dbReference type="OrthoDB" id="9781034at2"/>
<feature type="domain" description="Rhodanese" evidence="3">
    <location>
        <begin position="163"/>
        <end position="276"/>
    </location>
</feature>
<dbReference type="STRING" id="871741.SAMN05192570_1529"/>
<reference evidence="5" key="1">
    <citation type="submission" date="2016-10" db="EMBL/GenBank/DDBJ databases">
        <authorList>
            <person name="Varghese N."/>
            <person name="Submissions S."/>
        </authorList>
    </citation>
    <scope>NUCLEOTIDE SEQUENCE [LARGE SCALE GENOMIC DNA]</scope>
    <source>
        <strain evidence="5">CGMCC 1.10683</strain>
    </source>
</reference>
<keyword evidence="1 4" id="KW-0808">Transferase</keyword>
<dbReference type="SMART" id="SM00450">
    <property type="entry name" value="RHOD"/>
    <property type="match status" value="2"/>
</dbReference>
<evidence type="ECO:0000256" key="2">
    <source>
        <dbReference type="ARBA" id="ARBA00022737"/>
    </source>
</evidence>
<dbReference type="PANTHER" id="PTHR11364:SF27">
    <property type="entry name" value="SULFURTRANSFERASE"/>
    <property type="match status" value="1"/>
</dbReference>
<dbReference type="InterPro" id="IPR001763">
    <property type="entry name" value="Rhodanese-like_dom"/>
</dbReference>
<evidence type="ECO:0000259" key="3">
    <source>
        <dbReference type="PROSITE" id="PS50206"/>
    </source>
</evidence>
<feature type="domain" description="Rhodanese" evidence="3">
    <location>
        <begin position="18"/>
        <end position="133"/>
    </location>
</feature>
<dbReference type="Pfam" id="PF00581">
    <property type="entry name" value="Rhodanese"/>
    <property type="match status" value="2"/>
</dbReference>
<dbReference type="Proteomes" id="UP000198788">
    <property type="component" value="Unassembled WGS sequence"/>
</dbReference>
<dbReference type="AlphaFoldDB" id="A0A1I6Q3K7"/>
<dbReference type="EMBL" id="FOZV01000002">
    <property type="protein sequence ID" value="SFS47012.1"/>
    <property type="molecule type" value="Genomic_DNA"/>
</dbReference>
<dbReference type="FunFam" id="3.40.250.10:FF:000001">
    <property type="entry name" value="Sulfurtransferase"/>
    <property type="match status" value="1"/>
</dbReference>
<protein>
    <submittedName>
        <fullName evidence="4">Thiosulfate/3-mercaptopyruvate sulfurtransferase</fullName>
    </submittedName>
</protein>
<organism evidence="4 5">
    <name type="scientific">Brevundimonas viscosa</name>
    <dbReference type="NCBI Taxonomy" id="871741"/>
    <lineage>
        <taxon>Bacteria</taxon>
        <taxon>Pseudomonadati</taxon>
        <taxon>Pseudomonadota</taxon>
        <taxon>Alphaproteobacteria</taxon>
        <taxon>Caulobacterales</taxon>
        <taxon>Caulobacteraceae</taxon>
        <taxon>Brevundimonas</taxon>
    </lineage>
</organism>
<accession>A0A1I6Q3K7</accession>
<dbReference type="PANTHER" id="PTHR11364">
    <property type="entry name" value="THIOSULFATE SULFERTANSFERASE"/>
    <property type="match status" value="1"/>
</dbReference>
<dbReference type="CDD" id="cd01449">
    <property type="entry name" value="TST_Repeat_2"/>
    <property type="match status" value="1"/>
</dbReference>
<keyword evidence="4" id="KW-0670">Pyruvate</keyword>
<dbReference type="SUPFAM" id="SSF52821">
    <property type="entry name" value="Rhodanese/Cell cycle control phosphatase"/>
    <property type="match status" value="2"/>
</dbReference>
<evidence type="ECO:0000313" key="5">
    <source>
        <dbReference type="Proteomes" id="UP000198788"/>
    </source>
</evidence>
<dbReference type="RefSeq" id="WP_092308405.1">
    <property type="nucleotide sequence ID" value="NZ_FOZV01000002.1"/>
</dbReference>
<gene>
    <name evidence="4" type="ORF">SAMN05192570_1529</name>
</gene>
<dbReference type="GO" id="GO:0004792">
    <property type="term" value="F:thiosulfate-cyanide sulfurtransferase activity"/>
    <property type="evidence" value="ECO:0007669"/>
    <property type="project" value="TreeGrafter"/>
</dbReference>
<dbReference type="InterPro" id="IPR045078">
    <property type="entry name" value="TST/MPST-like"/>
</dbReference>
<name>A0A1I6Q3K7_9CAUL</name>
<proteinExistence type="predicted"/>
<dbReference type="CDD" id="cd01448">
    <property type="entry name" value="TST_Repeat_1"/>
    <property type="match status" value="1"/>
</dbReference>
<dbReference type="PROSITE" id="PS50206">
    <property type="entry name" value="RHODANESE_3"/>
    <property type="match status" value="2"/>
</dbReference>
<evidence type="ECO:0000256" key="1">
    <source>
        <dbReference type="ARBA" id="ARBA00022679"/>
    </source>
</evidence>
<dbReference type="NCBIfam" id="NF008557">
    <property type="entry name" value="PRK11493.1"/>
    <property type="match status" value="1"/>
</dbReference>
<keyword evidence="2" id="KW-0677">Repeat</keyword>
<keyword evidence="5" id="KW-1185">Reference proteome</keyword>
<dbReference type="Gene3D" id="3.40.250.10">
    <property type="entry name" value="Rhodanese-like domain"/>
    <property type="match status" value="2"/>
</dbReference>
<dbReference type="InterPro" id="IPR036873">
    <property type="entry name" value="Rhodanese-like_dom_sf"/>
</dbReference>
<evidence type="ECO:0000313" key="4">
    <source>
        <dbReference type="EMBL" id="SFS47012.1"/>
    </source>
</evidence>
<sequence length="279" mass="29297">MPDPSPLISTHDLAARLGAQDLRIVDASWHLDGRDGRPDFVAARLPGAVFFDLEASSDSSGDLPHMLPSPEAFAARMGALGLSEADHIVVYDTLGLRSAPRVWWMLKVMGARRAQVLDGGLPAWREAGLPLDSGPAPEPRPAVFHAGFDADRVASMDDVRHALEAGEQVLDARPAARFRGEATEPRPGLRCGHMPGARNLPFPEVVDAAGRLKAPGELRAAFASAGIDPDRPVITTCGSGVTAAILGLGLAALGRSFRLYDGSWAEWGAPDGGPVAIGA</sequence>